<dbReference type="InterPro" id="IPR050767">
    <property type="entry name" value="Sel1_AlgK"/>
</dbReference>
<dbReference type="EMBL" id="JBICYV010000013">
    <property type="protein sequence ID" value="MFG3013786.1"/>
    <property type="molecule type" value="Genomic_DNA"/>
</dbReference>
<dbReference type="RefSeq" id="WP_392819800.1">
    <property type="nucleotide sequence ID" value="NZ_JBICYV010000013.1"/>
</dbReference>
<dbReference type="SUPFAM" id="SSF81901">
    <property type="entry name" value="HCP-like"/>
    <property type="match status" value="1"/>
</dbReference>
<comment type="caution">
    <text evidence="1">The sequence shown here is derived from an EMBL/GenBank/DDBJ whole genome shotgun (WGS) entry which is preliminary data.</text>
</comment>
<dbReference type="Proteomes" id="UP001604267">
    <property type="component" value="Unassembled WGS sequence"/>
</dbReference>
<keyword evidence="2" id="KW-1185">Reference proteome</keyword>
<dbReference type="InterPro" id="IPR011990">
    <property type="entry name" value="TPR-like_helical_dom_sf"/>
</dbReference>
<dbReference type="Pfam" id="PF08238">
    <property type="entry name" value="Sel1"/>
    <property type="match status" value="2"/>
</dbReference>
<name>A0ABW7B9B4_9ACTN</name>
<dbReference type="InterPro" id="IPR006597">
    <property type="entry name" value="Sel1-like"/>
</dbReference>
<sequence length="224" mass="23321">MTEMTDHLSDVAATALSLLQSAHNGDAAAADRLGELVPSLTAAAESGDTGAQNVLGGILLEHAGNPSDAAFWFGKAAVAGSPVGKRSLGHLLADGLGVPQDLAEAERLFQEAADDGDAHARFNLARLWWGKRDPQTVAGLLRSAAESGVEEAYGPLGDLLTAIGDGVEALTWYFKSIHAGDADVLHDAITLARDLTDEDIHHAGDMAGCAAEAEAMVKTVRKYR</sequence>
<dbReference type="PANTHER" id="PTHR11102">
    <property type="entry name" value="SEL-1-LIKE PROTEIN"/>
    <property type="match status" value="1"/>
</dbReference>
<dbReference type="SMART" id="SM00671">
    <property type="entry name" value="SEL1"/>
    <property type="match status" value="2"/>
</dbReference>
<protein>
    <submittedName>
        <fullName evidence="1">Tetratricopeptide repeat protein</fullName>
    </submittedName>
</protein>
<dbReference type="Gene3D" id="1.25.40.10">
    <property type="entry name" value="Tetratricopeptide repeat domain"/>
    <property type="match status" value="1"/>
</dbReference>
<reference evidence="1 2" key="1">
    <citation type="submission" date="2024-10" db="EMBL/GenBank/DDBJ databases">
        <title>The Natural Products Discovery Center: Release of the First 8490 Sequenced Strains for Exploring Actinobacteria Biosynthetic Diversity.</title>
        <authorList>
            <person name="Kalkreuter E."/>
            <person name="Kautsar S.A."/>
            <person name="Yang D."/>
            <person name="Bader C.D."/>
            <person name="Teijaro C.N."/>
            <person name="Fluegel L."/>
            <person name="Davis C.M."/>
            <person name="Simpson J.R."/>
            <person name="Lauterbach L."/>
            <person name="Steele A.D."/>
            <person name="Gui C."/>
            <person name="Meng S."/>
            <person name="Li G."/>
            <person name="Viehrig K."/>
            <person name="Ye F."/>
            <person name="Su P."/>
            <person name="Kiefer A.F."/>
            <person name="Nichols A."/>
            <person name="Cepeda A.J."/>
            <person name="Yan W."/>
            <person name="Fan B."/>
            <person name="Jiang Y."/>
            <person name="Adhikari A."/>
            <person name="Zheng C.-J."/>
            <person name="Schuster L."/>
            <person name="Cowan T.M."/>
            <person name="Smanski M.J."/>
            <person name="Chevrette M.G."/>
            <person name="De Carvalho L.P.S."/>
            <person name="Shen B."/>
        </authorList>
    </citation>
    <scope>NUCLEOTIDE SEQUENCE [LARGE SCALE GENOMIC DNA]</scope>
    <source>
        <strain evidence="1 2">NPDC048320</strain>
    </source>
</reference>
<proteinExistence type="predicted"/>
<evidence type="ECO:0000313" key="2">
    <source>
        <dbReference type="Proteomes" id="UP001604267"/>
    </source>
</evidence>
<dbReference type="PANTHER" id="PTHR11102:SF160">
    <property type="entry name" value="ERAD-ASSOCIATED E3 UBIQUITIN-PROTEIN LIGASE COMPONENT HRD3"/>
    <property type="match status" value="1"/>
</dbReference>
<gene>
    <name evidence="1" type="ORF">ACGFZB_25770</name>
</gene>
<accession>A0ABW7B9B4</accession>
<organism evidence="1 2">
    <name type="scientific">Streptomyces cinerochromogenes</name>
    <dbReference type="NCBI Taxonomy" id="66422"/>
    <lineage>
        <taxon>Bacteria</taxon>
        <taxon>Bacillati</taxon>
        <taxon>Actinomycetota</taxon>
        <taxon>Actinomycetes</taxon>
        <taxon>Kitasatosporales</taxon>
        <taxon>Streptomycetaceae</taxon>
        <taxon>Streptomyces</taxon>
    </lineage>
</organism>
<evidence type="ECO:0000313" key="1">
    <source>
        <dbReference type="EMBL" id="MFG3013786.1"/>
    </source>
</evidence>